<dbReference type="PANTHER" id="PTHR43284">
    <property type="entry name" value="ASPARAGINE SYNTHETASE (GLUTAMINE-HYDROLYZING)"/>
    <property type="match status" value="1"/>
</dbReference>
<evidence type="ECO:0000256" key="3">
    <source>
        <dbReference type="ARBA" id="ARBA00022888"/>
    </source>
</evidence>
<keyword evidence="7" id="KW-1185">Reference proteome</keyword>
<comment type="caution">
    <text evidence="6">The sequence shown here is derived from an EMBL/GenBank/DDBJ whole genome shotgun (WGS) entry which is preliminary data.</text>
</comment>
<dbReference type="EC" id="6.3.5.4" evidence="2"/>
<name>A0A3D9SSG2_9ACTN</name>
<dbReference type="PANTHER" id="PTHR43284:SF1">
    <property type="entry name" value="ASPARAGINE SYNTHETASE"/>
    <property type="match status" value="1"/>
</dbReference>
<evidence type="ECO:0000313" key="7">
    <source>
        <dbReference type="Proteomes" id="UP000256661"/>
    </source>
</evidence>
<comment type="catalytic activity">
    <reaction evidence="4">
        <text>L-aspartate + L-glutamine + ATP + H2O = L-asparagine + L-glutamate + AMP + diphosphate + H(+)</text>
        <dbReference type="Rhea" id="RHEA:12228"/>
        <dbReference type="ChEBI" id="CHEBI:15377"/>
        <dbReference type="ChEBI" id="CHEBI:15378"/>
        <dbReference type="ChEBI" id="CHEBI:29985"/>
        <dbReference type="ChEBI" id="CHEBI:29991"/>
        <dbReference type="ChEBI" id="CHEBI:30616"/>
        <dbReference type="ChEBI" id="CHEBI:33019"/>
        <dbReference type="ChEBI" id="CHEBI:58048"/>
        <dbReference type="ChEBI" id="CHEBI:58359"/>
        <dbReference type="ChEBI" id="CHEBI:456215"/>
        <dbReference type="EC" id="6.3.5.4"/>
    </reaction>
</comment>
<evidence type="ECO:0000256" key="4">
    <source>
        <dbReference type="ARBA" id="ARBA00048741"/>
    </source>
</evidence>
<proteinExistence type="predicted"/>
<dbReference type="InterPro" id="IPR051786">
    <property type="entry name" value="ASN_synthetase/amidase"/>
</dbReference>
<dbReference type="Gene3D" id="3.40.50.620">
    <property type="entry name" value="HUPs"/>
    <property type="match status" value="2"/>
</dbReference>
<sequence>MDRSLDFVIVPDNVAGEALTRSLRARPDVRTLRYASGRPWIIGRWKSGQVIRGEAGERRIAVLGHAATDSERLTRLAGECRTIRDLDRVSGTLPGGYHLVATIGDTVRVQGSLSSARQVFYGAVQGITVAADRPDTLALLAGKGIREDLVAGRLLAPLPPWPIIEQSLWHGIEALPAGCYLELSASGAGRPVCWWQPPEPHVPLEKGAERVRAALSDAVRSRTHGKATISADLSGGMDSTSVCFLASGSVGRLITVHRTPHDKGDEDSAWAARAASAIPGSDHLVIGTDEIPGWFAGLLEPDPDVEAPVLGVHLRGALAHLARRLSASGSELHLTGDGGDELFLPNPLYLHELVRRRPFTALRVLRADRALTRWRLRPTLRALRDDQPFHTWLSDVAETVDAPLRGVRGVPFQGWGISYRLPAWATPEAAESVRGLLRGLATSGTEPLSPIRGQHSVLQDIRVCGDVMRRAGRLTARHGLPYDSPFVDDQVVEAALSVDFTRTAMPDRYKPALVEAMRGIVPDSSLSRSTKSEYSADAYSGLRRHREELLELCDDMRLAHLGLVDAEALRATLLSLPPSSLHLLPLLSTLACEVWLRSLTVAHREQAPA</sequence>
<comment type="pathway">
    <text evidence="1">Amino-acid biosynthesis; L-asparagine biosynthesis; L-asparagine from L-aspartate (L-Gln route): step 1/1.</text>
</comment>
<dbReference type="EMBL" id="QTTT01000001">
    <property type="protein sequence ID" value="REE96913.1"/>
    <property type="molecule type" value="Genomic_DNA"/>
</dbReference>
<organism evidence="6 7">
    <name type="scientific">Thermomonospora umbrina</name>
    <dbReference type="NCBI Taxonomy" id="111806"/>
    <lineage>
        <taxon>Bacteria</taxon>
        <taxon>Bacillati</taxon>
        <taxon>Actinomycetota</taxon>
        <taxon>Actinomycetes</taxon>
        <taxon>Streptosporangiales</taxon>
        <taxon>Thermomonosporaceae</taxon>
        <taxon>Thermomonospora</taxon>
    </lineage>
</organism>
<dbReference type="SUPFAM" id="SSF52402">
    <property type="entry name" value="Adenine nucleotide alpha hydrolases-like"/>
    <property type="match status" value="1"/>
</dbReference>
<dbReference type="GO" id="GO:0006529">
    <property type="term" value="P:asparagine biosynthetic process"/>
    <property type="evidence" value="ECO:0007669"/>
    <property type="project" value="UniProtKB-KW"/>
</dbReference>
<accession>A0A3D9SSG2</accession>
<keyword evidence="3" id="KW-0028">Amino-acid biosynthesis</keyword>
<protein>
    <recommendedName>
        <fullName evidence="2">asparagine synthase (glutamine-hydrolyzing)</fullName>
        <ecNumber evidence="2">6.3.5.4</ecNumber>
    </recommendedName>
</protein>
<dbReference type="InterPro" id="IPR001962">
    <property type="entry name" value="Asn_synthase"/>
</dbReference>
<gene>
    <name evidence="6" type="ORF">DFJ69_2366</name>
</gene>
<dbReference type="InterPro" id="IPR014729">
    <property type="entry name" value="Rossmann-like_a/b/a_fold"/>
</dbReference>
<dbReference type="GO" id="GO:0004066">
    <property type="term" value="F:asparagine synthase (glutamine-hydrolyzing) activity"/>
    <property type="evidence" value="ECO:0007669"/>
    <property type="project" value="UniProtKB-EC"/>
</dbReference>
<keyword evidence="3" id="KW-0061">Asparagine biosynthesis</keyword>
<dbReference type="Proteomes" id="UP000256661">
    <property type="component" value="Unassembled WGS sequence"/>
</dbReference>
<reference evidence="6 7" key="1">
    <citation type="submission" date="2018-08" db="EMBL/GenBank/DDBJ databases">
        <title>Sequencing the genomes of 1000 actinobacteria strains.</title>
        <authorList>
            <person name="Klenk H.-P."/>
        </authorList>
    </citation>
    <scope>NUCLEOTIDE SEQUENCE [LARGE SCALE GENOMIC DNA]</scope>
    <source>
        <strain evidence="6 7">DSM 43927</strain>
    </source>
</reference>
<evidence type="ECO:0000256" key="2">
    <source>
        <dbReference type="ARBA" id="ARBA00012737"/>
    </source>
</evidence>
<feature type="domain" description="Asparagine synthetase" evidence="5">
    <location>
        <begin position="211"/>
        <end position="597"/>
    </location>
</feature>
<evidence type="ECO:0000256" key="1">
    <source>
        <dbReference type="ARBA" id="ARBA00005187"/>
    </source>
</evidence>
<dbReference type="RefSeq" id="WP_170177617.1">
    <property type="nucleotide sequence ID" value="NZ_QTTT01000001.1"/>
</dbReference>
<dbReference type="Pfam" id="PF00733">
    <property type="entry name" value="Asn_synthase"/>
    <property type="match status" value="1"/>
</dbReference>
<dbReference type="AlphaFoldDB" id="A0A3D9SSG2"/>
<evidence type="ECO:0000313" key="6">
    <source>
        <dbReference type="EMBL" id="REE96913.1"/>
    </source>
</evidence>
<evidence type="ECO:0000259" key="5">
    <source>
        <dbReference type="Pfam" id="PF00733"/>
    </source>
</evidence>